<feature type="transmembrane region" description="Helical" evidence="2">
    <location>
        <begin position="90"/>
        <end position="110"/>
    </location>
</feature>
<accession>A0A1X1R8A0</accession>
<comment type="caution">
    <text evidence="3">The sequence shown here is derived from an EMBL/GenBank/DDBJ whole genome shotgun (WGS) entry which is preliminary data.</text>
</comment>
<dbReference type="EMBL" id="LQOJ01000048">
    <property type="protein sequence ID" value="ORV00971.1"/>
    <property type="molecule type" value="Genomic_DNA"/>
</dbReference>
<name>A0A1X1R8A0_MYCFA</name>
<sequence length="351" mass="38174">MNTLMTAERRYDLLMSEEAERARARSVFAWGMVGGLGLTLAGNLAAPLVAASVPLALTVFSLPPLLAGWGAHMALTVHRAAPRTVQGKRAAFGATALAAMLFIIALVASYTHLRELFIVGGYAAWLASVFAAAIDLALLAATSAWFAMRPASAAELRTARAEMEDEEAAERERLERERVERERAEAAAQEAAELERERLEAEREERAWEREQRALAAAERARALENSQVIVDGHVNDRLVNGHEVSHTNGHTVVHTNGHAVEAVNGHARPVPESVNVAVHESVNGHDRHLIEARALLARTGKRTPAENVAQVLQMLDDEQPILTIAASLGMGERTVRQIRDSRQPEFANAS</sequence>
<dbReference type="STRING" id="1793.AWC04_14965"/>
<dbReference type="RefSeq" id="WP_133055167.1">
    <property type="nucleotide sequence ID" value="NZ_AP022603.1"/>
</dbReference>
<keyword evidence="2" id="KW-0812">Transmembrane</keyword>
<evidence type="ECO:0000313" key="4">
    <source>
        <dbReference type="Proteomes" id="UP000193484"/>
    </source>
</evidence>
<organism evidence="3 4">
    <name type="scientific">Mycolicibacterium fallax</name>
    <name type="common">Mycobacterium fallax</name>
    <dbReference type="NCBI Taxonomy" id="1793"/>
    <lineage>
        <taxon>Bacteria</taxon>
        <taxon>Bacillati</taxon>
        <taxon>Actinomycetota</taxon>
        <taxon>Actinomycetes</taxon>
        <taxon>Mycobacteriales</taxon>
        <taxon>Mycobacteriaceae</taxon>
        <taxon>Mycolicibacterium</taxon>
    </lineage>
</organism>
<evidence type="ECO:0000313" key="3">
    <source>
        <dbReference type="EMBL" id="ORV00971.1"/>
    </source>
</evidence>
<keyword evidence="4" id="KW-1185">Reference proteome</keyword>
<feature type="transmembrane region" description="Helical" evidence="2">
    <location>
        <begin position="27"/>
        <end position="49"/>
    </location>
</feature>
<evidence type="ECO:0000256" key="1">
    <source>
        <dbReference type="SAM" id="MobiDB-lite"/>
    </source>
</evidence>
<protein>
    <submittedName>
        <fullName evidence="3">Uncharacterized protein</fullName>
    </submittedName>
</protein>
<keyword evidence="2" id="KW-0472">Membrane</keyword>
<feature type="compositionally biased region" description="Basic and acidic residues" evidence="1">
    <location>
        <begin position="170"/>
        <end position="185"/>
    </location>
</feature>
<gene>
    <name evidence="3" type="ORF">AWC04_14965</name>
</gene>
<reference evidence="3 4" key="1">
    <citation type="submission" date="2016-01" db="EMBL/GenBank/DDBJ databases">
        <title>The new phylogeny of the genus Mycobacterium.</title>
        <authorList>
            <person name="Tarcisio F."/>
            <person name="Conor M."/>
            <person name="Antonella G."/>
            <person name="Elisabetta G."/>
            <person name="Giulia F.S."/>
            <person name="Sara T."/>
            <person name="Anna F."/>
            <person name="Clotilde B."/>
            <person name="Roberto B."/>
            <person name="Veronica D.S."/>
            <person name="Fabio R."/>
            <person name="Monica P."/>
            <person name="Olivier J."/>
            <person name="Enrico T."/>
            <person name="Nicola S."/>
        </authorList>
    </citation>
    <scope>NUCLEOTIDE SEQUENCE [LARGE SCALE GENOMIC DNA]</scope>
    <source>
        <strain evidence="3 4">DSM 44179</strain>
    </source>
</reference>
<keyword evidence="2" id="KW-1133">Transmembrane helix</keyword>
<feature type="transmembrane region" description="Helical" evidence="2">
    <location>
        <begin position="55"/>
        <end position="78"/>
    </location>
</feature>
<dbReference type="Proteomes" id="UP000193484">
    <property type="component" value="Unassembled WGS sequence"/>
</dbReference>
<feature type="transmembrane region" description="Helical" evidence="2">
    <location>
        <begin position="122"/>
        <end position="147"/>
    </location>
</feature>
<evidence type="ECO:0000256" key="2">
    <source>
        <dbReference type="SAM" id="Phobius"/>
    </source>
</evidence>
<dbReference type="AlphaFoldDB" id="A0A1X1R8A0"/>
<proteinExistence type="predicted"/>
<feature type="region of interest" description="Disordered" evidence="1">
    <location>
        <begin position="162"/>
        <end position="187"/>
    </location>
</feature>